<feature type="domain" description="DUF6199" evidence="2">
    <location>
        <begin position="10"/>
        <end position="66"/>
    </location>
</feature>
<keyword evidence="1" id="KW-0472">Membrane</keyword>
<evidence type="ECO:0000256" key="1">
    <source>
        <dbReference type="SAM" id="Phobius"/>
    </source>
</evidence>
<gene>
    <name evidence="3" type="ORF">H8S33_08430</name>
</gene>
<dbReference type="EMBL" id="JACOOL010000005">
    <property type="protein sequence ID" value="MBC5636841.1"/>
    <property type="molecule type" value="Genomic_DNA"/>
</dbReference>
<evidence type="ECO:0000313" key="4">
    <source>
        <dbReference type="Proteomes" id="UP000637359"/>
    </source>
</evidence>
<keyword evidence="1" id="KW-1133">Transmembrane helix</keyword>
<sequence length="76" mass="8632">MEYVLLLTLIVILIVYGLLAILKPEIGWENSEKWKTLDAEEASEAYLWQVRISGVISIFLAISVLAGILLKIFYFS</sequence>
<proteinExistence type="predicted"/>
<evidence type="ECO:0000259" key="2">
    <source>
        <dbReference type="Pfam" id="PF19701"/>
    </source>
</evidence>
<keyword evidence="4" id="KW-1185">Reference proteome</keyword>
<dbReference type="Pfam" id="PF19701">
    <property type="entry name" value="DUF6199"/>
    <property type="match status" value="1"/>
</dbReference>
<dbReference type="RefSeq" id="WP_186869556.1">
    <property type="nucleotide sequence ID" value="NZ_JACOOL010000005.1"/>
</dbReference>
<feature type="transmembrane region" description="Helical" evidence="1">
    <location>
        <begin position="52"/>
        <end position="74"/>
    </location>
</feature>
<dbReference type="Proteomes" id="UP000637359">
    <property type="component" value="Unassembled WGS sequence"/>
</dbReference>
<reference evidence="3" key="1">
    <citation type="submission" date="2020-08" db="EMBL/GenBank/DDBJ databases">
        <title>Genome public.</title>
        <authorList>
            <person name="Liu C."/>
            <person name="Sun Q."/>
        </authorList>
    </citation>
    <scope>NUCLEOTIDE SEQUENCE</scope>
    <source>
        <strain evidence="3">BX22</strain>
    </source>
</reference>
<evidence type="ECO:0000313" key="3">
    <source>
        <dbReference type="EMBL" id="MBC5636841.1"/>
    </source>
</evidence>
<dbReference type="AlphaFoldDB" id="A0A923L5K2"/>
<comment type="caution">
    <text evidence="3">The sequence shown here is derived from an EMBL/GenBank/DDBJ whole genome shotgun (WGS) entry which is preliminary data.</text>
</comment>
<keyword evidence="1" id="KW-0812">Transmembrane</keyword>
<dbReference type="InterPro" id="IPR045679">
    <property type="entry name" value="DUF6199"/>
</dbReference>
<name>A0A923L5K2_9BACI</name>
<accession>A0A923L5K2</accession>
<protein>
    <recommendedName>
        <fullName evidence="2">DUF6199 domain-containing protein</fullName>
    </recommendedName>
</protein>
<organism evidence="3 4">
    <name type="scientific">Ornithinibacillus hominis</name>
    <dbReference type="NCBI Taxonomy" id="2763055"/>
    <lineage>
        <taxon>Bacteria</taxon>
        <taxon>Bacillati</taxon>
        <taxon>Bacillota</taxon>
        <taxon>Bacilli</taxon>
        <taxon>Bacillales</taxon>
        <taxon>Bacillaceae</taxon>
        <taxon>Ornithinibacillus</taxon>
    </lineage>
</organism>